<feature type="domain" description="DUF7345" evidence="3">
    <location>
        <begin position="46"/>
        <end position="172"/>
    </location>
</feature>
<dbReference type="InterPro" id="IPR055769">
    <property type="entry name" value="DUF7345"/>
</dbReference>
<feature type="region of interest" description="Disordered" evidence="1">
    <location>
        <begin position="180"/>
        <end position="242"/>
    </location>
</feature>
<proteinExistence type="predicted"/>
<dbReference type="Pfam" id="PF24034">
    <property type="entry name" value="DUF7343"/>
    <property type="match status" value="1"/>
</dbReference>
<dbReference type="OrthoDB" id="284722at2157"/>
<evidence type="ECO:0000313" key="5">
    <source>
        <dbReference type="Proteomes" id="UP000199062"/>
    </source>
</evidence>
<evidence type="ECO:0000313" key="4">
    <source>
        <dbReference type="EMBL" id="SFS07803.1"/>
    </source>
</evidence>
<dbReference type="Proteomes" id="UP000199062">
    <property type="component" value="Unassembled WGS sequence"/>
</dbReference>
<dbReference type="SUPFAM" id="SSF46785">
    <property type="entry name" value="Winged helix' DNA-binding domain"/>
    <property type="match status" value="1"/>
</dbReference>
<dbReference type="Pfam" id="PF24036">
    <property type="entry name" value="DUF7345"/>
    <property type="match status" value="1"/>
</dbReference>
<evidence type="ECO:0008006" key="6">
    <source>
        <dbReference type="Google" id="ProtNLM"/>
    </source>
</evidence>
<protein>
    <recommendedName>
        <fullName evidence="6">IclR helix-turn-helix domain-containing protein</fullName>
    </recommendedName>
</protein>
<feature type="domain" description="DUF7343" evidence="2">
    <location>
        <begin position="307"/>
        <end position="367"/>
    </location>
</feature>
<dbReference type="InterPro" id="IPR036390">
    <property type="entry name" value="WH_DNA-bd_sf"/>
</dbReference>
<sequence>MTRSVAVGLAVLLFASVAVAPALGASDAGPTRLGAPEGFSQTVFNIQMYENGSAQWTFEYSRPLENESEREQFEAFAAEFEANESGMYRDFVNRSTKLTTAGSDVTGREMNAASFSRSASVDETTLSDERGVVTMSFTWSNFGVTDGDTVRAGDVFEGGLYIGQNQRLVFETGPSLAFRSADPESYSQSGDTLESSDTVTWVGEKQFTDRRPRVELVDESALGGGNGDSAGETTDSSTDPGNANSGDMLVLVGALVVVIGLAGAAVWQSGAFSGDDGPSDDAAGAAGAAGEPATTDTEPAAIPDEELLSDNDRVLKLLEDNGGRMKQVNIVDETEWSKSKVSMLLSEMEDEGDISKLRVGRENIISLSGHEPEAAGSPFDDEE</sequence>
<feature type="compositionally biased region" description="Basic and acidic residues" evidence="1">
    <location>
        <begin position="206"/>
        <end position="216"/>
    </location>
</feature>
<feature type="region of interest" description="Disordered" evidence="1">
    <location>
        <begin position="274"/>
        <end position="298"/>
    </location>
</feature>
<dbReference type="InterPro" id="IPR055767">
    <property type="entry name" value="DUF7343"/>
</dbReference>
<evidence type="ECO:0000259" key="2">
    <source>
        <dbReference type="Pfam" id="PF24034"/>
    </source>
</evidence>
<dbReference type="RefSeq" id="WP_089817689.1">
    <property type="nucleotide sequence ID" value="NZ_FOZK01000003.1"/>
</dbReference>
<name>A0A1I6LWJ1_9EURY</name>
<dbReference type="EMBL" id="FOZK01000003">
    <property type="protein sequence ID" value="SFS07803.1"/>
    <property type="molecule type" value="Genomic_DNA"/>
</dbReference>
<keyword evidence="5" id="KW-1185">Reference proteome</keyword>
<feature type="compositionally biased region" description="Polar residues" evidence="1">
    <location>
        <begin position="185"/>
        <end position="199"/>
    </location>
</feature>
<evidence type="ECO:0000259" key="3">
    <source>
        <dbReference type="Pfam" id="PF24036"/>
    </source>
</evidence>
<evidence type="ECO:0000256" key="1">
    <source>
        <dbReference type="SAM" id="MobiDB-lite"/>
    </source>
</evidence>
<dbReference type="STRING" id="767519.SAMN05216559_3295"/>
<dbReference type="AlphaFoldDB" id="A0A1I6LWJ1"/>
<reference evidence="4 5" key="1">
    <citation type="submission" date="2016-10" db="EMBL/GenBank/DDBJ databases">
        <authorList>
            <person name="de Groot N.N."/>
        </authorList>
    </citation>
    <scope>NUCLEOTIDE SEQUENCE [LARGE SCALE GENOMIC DNA]</scope>
    <source>
        <strain evidence="4 5">CGMCC 1.10457</strain>
    </source>
</reference>
<gene>
    <name evidence="4" type="ORF">SAMN05216559_3295</name>
</gene>
<accession>A0A1I6LWJ1</accession>
<organism evidence="4 5">
    <name type="scientific">Halomicrobium zhouii</name>
    <dbReference type="NCBI Taxonomy" id="767519"/>
    <lineage>
        <taxon>Archaea</taxon>
        <taxon>Methanobacteriati</taxon>
        <taxon>Methanobacteriota</taxon>
        <taxon>Stenosarchaea group</taxon>
        <taxon>Halobacteria</taxon>
        <taxon>Halobacteriales</taxon>
        <taxon>Haloarculaceae</taxon>
        <taxon>Halomicrobium</taxon>
    </lineage>
</organism>
<feature type="compositionally biased region" description="Polar residues" evidence="1">
    <location>
        <begin position="231"/>
        <end position="242"/>
    </location>
</feature>